<comment type="caution">
    <text evidence="1">The sequence shown here is derived from an EMBL/GenBank/DDBJ whole genome shotgun (WGS) entry which is preliminary data.</text>
</comment>
<accession>A0A4C1W2W1</accession>
<keyword evidence="2" id="KW-1185">Reference proteome</keyword>
<dbReference type="Proteomes" id="UP000299102">
    <property type="component" value="Unassembled WGS sequence"/>
</dbReference>
<protein>
    <submittedName>
        <fullName evidence="1">Uncharacterized protein</fullName>
    </submittedName>
</protein>
<organism evidence="1 2">
    <name type="scientific">Eumeta variegata</name>
    <name type="common">Bagworm moth</name>
    <name type="synonym">Eumeta japonica</name>
    <dbReference type="NCBI Taxonomy" id="151549"/>
    <lineage>
        <taxon>Eukaryota</taxon>
        <taxon>Metazoa</taxon>
        <taxon>Ecdysozoa</taxon>
        <taxon>Arthropoda</taxon>
        <taxon>Hexapoda</taxon>
        <taxon>Insecta</taxon>
        <taxon>Pterygota</taxon>
        <taxon>Neoptera</taxon>
        <taxon>Endopterygota</taxon>
        <taxon>Lepidoptera</taxon>
        <taxon>Glossata</taxon>
        <taxon>Ditrysia</taxon>
        <taxon>Tineoidea</taxon>
        <taxon>Psychidae</taxon>
        <taxon>Oiketicinae</taxon>
        <taxon>Eumeta</taxon>
    </lineage>
</organism>
<name>A0A4C1W2W1_EUMVA</name>
<evidence type="ECO:0000313" key="1">
    <source>
        <dbReference type="EMBL" id="GBP44819.1"/>
    </source>
</evidence>
<sequence length="427" mass="48633">MHHGFARVGFDRTHKVLSQSNSLPRSPVHSSLPSPALVYFSLNRARRDREVECRLEQTQYKYYHEEVNEPGKVVELNKKKKKHADNQNKLSGYMPTGLEGFRGICRVIKGILVIRDKRELTIRQRKAGAAWLLSVWHGLYVVCVLKYYTILAQGNELRRSAAYLVLRRAAVRVLVTQGVQRSLEFNGDFYRPFSDSDIETATRTNTLEFATQPPLPLPRRRPMSASTPPILNLNLDYNEMDDDVFVSPRTDNGNDPFSNPRNMEIFGSPRNGSPRTPAGVLLSPRRERKFTFSGTSEKHWRDKGGTIDETDGIFRSFMRNDADEPAEAASARRASYTPLTKLRTAIPLMCATKPPLHEIDDNLKSITYRVPKGNAITKYYLVRRRVLTCGLLCAPRSALFIMWHSTCCGCSRDEELLKTRLKGLRDS</sequence>
<dbReference type="AlphaFoldDB" id="A0A4C1W2W1"/>
<evidence type="ECO:0000313" key="2">
    <source>
        <dbReference type="Proteomes" id="UP000299102"/>
    </source>
</evidence>
<proteinExistence type="predicted"/>
<dbReference type="OrthoDB" id="7399621at2759"/>
<gene>
    <name evidence="1" type="ORF">EVAR_75687_1</name>
</gene>
<reference evidence="1 2" key="1">
    <citation type="journal article" date="2019" name="Commun. Biol.">
        <title>The bagworm genome reveals a unique fibroin gene that provides high tensile strength.</title>
        <authorList>
            <person name="Kono N."/>
            <person name="Nakamura H."/>
            <person name="Ohtoshi R."/>
            <person name="Tomita M."/>
            <person name="Numata K."/>
            <person name="Arakawa K."/>
        </authorList>
    </citation>
    <scope>NUCLEOTIDE SEQUENCE [LARGE SCALE GENOMIC DNA]</scope>
</reference>
<dbReference type="EMBL" id="BGZK01000459">
    <property type="protein sequence ID" value="GBP44819.1"/>
    <property type="molecule type" value="Genomic_DNA"/>
</dbReference>